<evidence type="ECO:0000256" key="7">
    <source>
        <dbReference type="ARBA" id="ARBA00023136"/>
    </source>
</evidence>
<dbReference type="NCBIfam" id="NF004751">
    <property type="entry name" value="PRK06080.1-3"/>
    <property type="match status" value="1"/>
</dbReference>
<feature type="transmembrane region" description="Helical" evidence="8">
    <location>
        <begin position="122"/>
        <end position="139"/>
    </location>
</feature>
<keyword evidence="5 8" id="KW-0812">Transmembrane</keyword>
<organism evidence="10 11">
    <name type="scientific">Sandaracinus amylolyticus</name>
    <dbReference type="NCBI Taxonomy" id="927083"/>
    <lineage>
        <taxon>Bacteria</taxon>
        <taxon>Pseudomonadati</taxon>
        <taxon>Myxococcota</taxon>
        <taxon>Polyangia</taxon>
        <taxon>Polyangiales</taxon>
        <taxon>Sandaracinaceae</taxon>
        <taxon>Sandaracinus</taxon>
    </lineage>
</organism>
<keyword evidence="4 8" id="KW-0808">Transferase</keyword>
<evidence type="ECO:0000256" key="1">
    <source>
        <dbReference type="ARBA" id="ARBA00004141"/>
    </source>
</evidence>
<dbReference type="EC" id="2.5.1.74" evidence="8 9"/>
<feature type="transmembrane region" description="Helical" evidence="8">
    <location>
        <begin position="218"/>
        <end position="240"/>
    </location>
</feature>
<dbReference type="UniPathway" id="UPA00079">
    <property type="reaction ID" value="UER00168"/>
</dbReference>
<dbReference type="Proteomes" id="UP000034883">
    <property type="component" value="Chromosome"/>
</dbReference>
<evidence type="ECO:0000313" key="11">
    <source>
        <dbReference type="Proteomes" id="UP000034883"/>
    </source>
</evidence>
<dbReference type="AlphaFoldDB" id="A0A0F6YMJ9"/>
<evidence type="ECO:0000313" key="10">
    <source>
        <dbReference type="EMBL" id="AKF11438.1"/>
    </source>
</evidence>
<dbReference type="RefSeq" id="WP_053238303.1">
    <property type="nucleotide sequence ID" value="NZ_CP011125.1"/>
</dbReference>
<dbReference type="InterPro" id="IPR000537">
    <property type="entry name" value="UbiA_prenyltransferase"/>
</dbReference>
<feature type="transmembrane region" description="Helical" evidence="8">
    <location>
        <begin position="246"/>
        <end position="263"/>
    </location>
</feature>
<feature type="transmembrane region" description="Helical" evidence="8">
    <location>
        <begin position="99"/>
        <end position="116"/>
    </location>
</feature>
<dbReference type="KEGG" id="samy:DB32_008587"/>
<evidence type="ECO:0000256" key="8">
    <source>
        <dbReference type="HAMAP-Rule" id="MF_01937"/>
    </source>
</evidence>
<dbReference type="InterPro" id="IPR026046">
    <property type="entry name" value="UBIAD1"/>
</dbReference>
<keyword evidence="2 8" id="KW-0474">Menaquinone biosynthesis</keyword>
<dbReference type="InterPro" id="IPR044878">
    <property type="entry name" value="UbiA_sf"/>
</dbReference>
<dbReference type="EMBL" id="CP011125">
    <property type="protein sequence ID" value="AKF11438.1"/>
    <property type="molecule type" value="Genomic_DNA"/>
</dbReference>
<feature type="transmembrane region" description="Helical" evidence="8">
    <location>
        <begin position="176"/>
        <end position="197"/>
    </location>
</feature>
<keyword evidence="6 8" id="KW-1133">Transmembrane helix</keyword>
<evidence type="ECO:0000256" key="9">
    <source>
        <dbReference type="NCBIfam" id="TIGR00751"/>
    </source>
</evidence>
<dbReference type="Pfam" id="PF01040">
    <property type="entry name" value="UbiA"/>
    <property type="match status" value="1"/>
</dbReference>
<comment type="catalytic activity">
    <reaction evidence="8">
        <text>an all-trans-polyprenyl diphosphate + 1,4-dihydroxy-2-naphthoate + H(+) = a 2-demethylmenaquinol + CO2 + diphosphate</text>
        <dbReference type="Rhea" id="RHEA:26478"/>
        <dbReference type="Rhea" id="RHEA-COMP:9563"/>
        <dbReference type="Rhea" id="RHEA-COMP:9564"/>
        <dbReference type="ChEBI" id="CHEBI:11173"/>
        <dbReference type="ChEBI" id="CHEBI:15378"/>
        <dbReference type="ChEBI" id="CHEBI:16526"/>
        <dbReference type="ChEBI" id="CHEBI:33019"/>
        <dbReference type="ChEBI" id="CHEBI:55437"/>
        <dbReference type="ChEBI" id="CHEBI:58914"/>
        <dbReference type="EC" id="2.5.1.74"/>
    </reaction>
</comment>
<dbReference type="HAMAP" id="MF_01937">
    <property type="entry name" value="MenA_1"/>
    <property type="match status" value="1"/>
</dbReference>
<reference evidence="10 11" key="1">
    <citation type="submission" date="2015-03" db="EMBL/GenBank/DDBJ databases">
        <title>Genome assembly of Sandaracinus amylolyticus DSM 53668.</title>
        <authorList>
            <person name="Sharma G."/>
            <person name="Subramanian S."/>
        </authorList>
    </citation>
    <scope>NUCLEOTIDE SEQUENCE [LARGE SCALE GENOMIC DNA]</scope>
    <source>
        <strain evidence="10 11">DSM 53668</strain>
    </source>
</reference>
<comment type="subcellular location">
    <subcellularLocation>
        <location evidence="8">Cell membrane</location>
        <topology evidence="8">Multi-pass membrane protein</topology>
    </subcellularLocation>
    <subcellularLocation>
        <location evidence="1">Membrane</location>
        <topology evidence="1">Multi-pass membrane protein</topology>
    </subcellularLocation>
</comment>
<keyword evidence="11" id="KW-1185">Reference proteome</keyword>
<comment type="function">
    <text evidence="8">Conversion of 1,4-dihydroxy-2-naphthoate (DHNA) to demethylmenaquinone (DMK).</text>
</comment>
<name>A0A0F6YMJ9_9BACT</name>
<evidence type="ECO:0000256" key="5">
    <source>
        <dbReference type="ARBA" id="ARBA00022692"/>
    </source>
</evidence>
<evidence type="ECO:0000256" key="4">
    <source>
        <dbReference type="ARBA" id="ARBA00022679"/>
    </source>
</evidence>
<comment type="similarity">
    <text evidence="8">Belongs to the MenA family. Type 1 subfamily.</text>
</comment>
<dbReference type="GO" id="GO:0046428">
    <property type="term" value="F:1,4-dihydroxy-2-naphthoate polyprenyltransferase activity"/>
    <property type="evidence" value="ECO:0007669"/>
    <property type="project" value="UniProtKB-UniRule"/>
</dbReference>
<protein>
    <recommendedName>
        <fullName evidence="8 9">1,4-dihydroxy-2-naphthoate octaprenyltransferase</fullName>
        <shortName evidence="8">DHNA-octaprenyltransferase</shortName>
        <ecNumber evidence="8 9">2.5.1.74</ecNumber>
    </recommendedName>
</protein>
<feature type="transmembrane region" description="Helical" evidence="8">
    <location>
        <begin position="275"/>
        <end position="297"/>
    </location>
</feature>
<sequence length="298" mass="31114">MTTNVQPGSTRAWLLASRPATLTAAFVPVAVGTACAAAMNGLRWDTALAALLGAFGIQIGTNFANDVFDAEKGADTEERLGPTRAVQAGLIDARAMRRGMILAFLFSTACGVYLVAQAGWPIVAIGIASILSGIAYTGGPYPLGYNGLGDVFVMIFFGFVAVCGTTFVQTGDVPAIAWWASVPVGAIATAILVVNNLRDRVTDVKAGKRTLAVRFGRTGAEIEYGLLILASYATPVAMWLEGLASPWVMLPVVTFPLAMRLFGEVRAREGAPLNATLAGTARLLLIFGVLFSIGIALG</sequence>
<dbReference type="PIRSF" id="PIRSF005355">
    <property type="entry name" value="UBIAD1"/>
    <property type="match status" value="1"/>
</dbReference>
<dbReference type="NCBIfam" id="TIGR00751">
    <property type="entry name" value="menA"/>
    <property type="match status" value="1"/>
</dbReference>
<dbReference type="PANTHER" id="PTHR13929:SF0">
    <property type="entry name" value="UBIA PRENYLTRANSFERASE DOMAIN-CONTAINING PROTEIN 1"/>
    <property type="match status" value="1"/>
</dbReference>
<keyword evidence="3 8" id="KW-1003">Cell membrane</keyword>
<dbReference type="PANTHER" id="PTHR13929">
    <property type="entry name" value="1,4-DIHYDROXY-2-NAPHTHOATE OCTAPRENYLTRANSFERASE"/>
    <property type="match status" value="1"/>
</dbReference>
<dbReference type="CDD" id="cd13962">
    <property type="entry name" value="PT_UbiA_UBIAD1"/>
    <property type="match status" value="1"/>
</dbReference>
<comment type="pathway">
    <text evidence="8">Quinol/quinone metabolism; menaquinone biosynthesis; menaquinol from 1,4-dihydroxy-2-naphthoate: step 1/2.</text>
</comment>
<feature type="transmembrane region" description="Helical" evidence="8">
    <location>
        <begin position="151"/>
        <end position="170"/>
    </location>
</feature>
<evidence type="ECO:0000256" key="3">
    <source>
        <dbReference type="ARBA" id="ARBA00022475"/>
    </source>
</evidence>
<gene>
    <name evidence="8" type="primary">menA</name>
    <name evidence="10" type="ORF">DB32_008587</name>
</gene>
<proteinExistence type="inferred from homology"/>
<dbReference type="GO" id="GO:0042371">
    <property type="term" value="P:vitamin K biosynthetic process"/>
    <property type="evidence" value="ECO:0007669"/>
    <property type="project" value="TreeGrafter"/>
</dbReference>
<dbReference type="STRING" id="927083.DB32_008587"/>
<evidence type="ECO:0000256" key="6">
    <source>
        <dbReference type="ARBA" id="ARBA00022989"/>
    </source>
</evidence>
<dbReference type="OrthoDB" id="9767568at2"/>
<keyword evidence="7 8" id="KW-0472">Membrane</keyword>
<dbReference type="GO" id="GO:0005886">
    <property type="term" value="C:plasma membrane"/>
    <property type="evidence" value="ECO:0007669"/>
    <property type="project" value="UniProtKB-SubCell"/>
</dbReference>
<dbReference type="InterPro" id="IPR004657">
    <property type="entry name" value="MenA"/>
</dbReference>
<accession>A0A0F6YMJ9</accession>
<dbReference type="Gene3D" id="1.10.357.140">
    <property type="entry name" value="UbiA prenyltransferase"/>
    <property type="match status" value="1"/>
</dbReference>
<evidence type="ECO:0000256" key="2">
    <source>
        <dbReference type="ARBA" id="ARBA00022428"/>
    </source>
</evidence>
<feature type="transmembrane region" description="Helical" evidence="8">
    <location>
        <begin position="20"/>
        <end position="42"/>
    </location>
</feature>
<dbReference type="GO" id="GO:0009234">
    <property type="term" value="P:menaquinone biosynthetic process"/>
    <property type="evidence" value="ECO:0007669"/>
    <property type="project" value="UniProtKB-UniRule"/>
</dbReference>